<keyword evidence="5" id="KW-1185">Reference proteome</keyword>
<dbReference type="AlphaFoldDB" id="A0A0T5P216"/>
<feature type="domain" description="HTH tetR-type" evidence="2">
    <location>
        <begin position="15"/>
        <end position="51"/>
    </location>
</feature>
<dbReference type="RefSeq" id="WP_057820963.1">
    <property type="nucleotide sequence ID" value="NZ_CP031598.1"/>
</dbReference>
<reference evidence="4 6" key="2">
    <citation type="submission" date="2018-08" db="EMBL/GenBank/DDBJ databases">
        <title>Genetic Globetrotter - A new plasmid hitch-hiking vast phylogenetic and geographic distances.</title>
        <authorList>
            <person name="Vollmers J."/>
            <person name="Petersen J."/>
        </authorList>
    </citation>
    <scope>NUCLEOTIDE SEQUENCE [LARGE SCALE GENOMIC DNA]</scope>
    <source>
        <strain evidence="4 6">DSM 26383</strain>
    </source>
</reference>
<dbReference type="STRING" id="540747.SAMN04488031_111144"/>
<dbReference type="InterPro" id="IPR001647">
    <property type="entry name" value="HTH_TetR"/>
</dbReference>
<evidence type="ECO:0000256" key="1">
    <source>
        <dbReference type="ARBA" id="ARBA00023125"/>
    </source>
</evidence>
<dbReference type="EMBL" id="LAXI01000027">
    <property type="protein sequence ID" value="KRS15180.1"/>
    <property type="molecule type" value="Genomic_DNA"/>
</dbReference>
<dbReference type="InterPro" id="IPR009057">
    <property type="entry name" value="Homeodomain-like_sf"/>
</dbReference>
<organism evidence="3 5">
    <name type="scientific">Roseovarius indicus</name>
    <dbReference type="NCBI Taxonomy" id="540747"/>
    <lineage>
        <taxon>Bacteria</taxon>
        <taxon>Pseudomonadati</taxon>
        <taxon>Pseudomonadota</taxon>
        <taxon>Alphaproteobacteria</taxon>
        <taxon>Rhodobacterales</taxon>
        <taxon>Roseobacteraceae</taxon>
        <taxon>Roseovarius</taxon>
    </lineage>
</organism>
<dbReference type="Gene3D" id="1.10.357.10">
    <property type="entry name" value="Tetracycline Repressor, domain 2"/>
    <property type="match status" value="1"/>
</dbReference>
<evidence type="ECO:0000313" key="4">
    <source>
        <dbReference type="EMBL" id="QEW24759.1"/>
    </source>
</evidence>
<keyword evidence="1" id="KW-0238">DNA-binding</keyword>
<evidence type="ECO:0000313" key="5">
    <source>
        <dbReference type="Proteomes" id="UP000051401"/>
    </source>
</evidence>
<dbReference type="SUPFAM" id="SSF46689">
    <property type="entry name" value="Homeodomain-like"/>
    <property type="match status" value="1"/>
</dbReference>
<dbReference type="Proteomes" id="UP000325785">
    <property type="component" value="Chromosome"/>
</dbReference>
<dbReference type="KEGG" id="rid:RIdsm_00542"/>
<dbReference type="OrthoDB" id="3218408at2"/>
<dbReference type="GO" id="GO:0003677">
    <property type="term" value="F:DNA binding"/>
    <property type="evidence" value="ECO:0007669"/>
    <property type="project" value="UniProtKB-KW"/>
</dbReference>
<dbReference type="EMBL" id="CP031598">
    <property type="protein sequence ID" value="QEW24759.1"/>
    <property type="molecule type" value="Genomic_DNA"/>
</dbReference>
<name>A0A0T5P216_9RHOB</name>
<accession>A0A0T5P216</accession>
<dbReference type="PATRIC" id="fig|540747.5.peg.3406"/>
<protein>
    <submittedName>
        <fullName evidence="4">TetR family regulatory protein</fullName>
    </submittedName>
</protein>
<evidence type="ECO:0000313" key="6">
    <source>
        <dbReference type="Proteomes" id="UP000325785"/>
    </source>
</evidence>
<dbReference type="Pfam" id="PF00440">
    <property type="entry name" value="TetR_N"/>
    <property type="match status" value="1"/>
</dbReference>
<gene>
    <name evidence="4" type="ORF">RIdsm_00542</name>
    <name evidence="3" type="ORF">XM52_25250</name>
</gene>
<reference evidence="3 5" key="1">
    <citation type="submission" date="2015-04" db="EMBL/GenBank/DDBJ databases">
        <title>The draft genome sequence of Roseovarius indicus B108T.</title>
        <authorList>
            <person name="Li G."/>
            <person name="Lai Q."/>
            <person name="Shao Z."/>
            <person name="Yan P."/>
        </authorList>
    </citation>
    <scope>NUCLEOTIDE SEQUENCE [LARGE SCALE GENOMIC DNA]</scope>
    <source>
        <strain evidence="3 5">B108</strain>
    </source>
</reference>
<sequence length="182" mass="19353">MTTGRSKRLTRDDWLAAGAKLLAKQGAGALKAEPMARHMKTTKGSFYWHFKDVPDFHGQLLGRWEKAALAELAAVIEGETGAVARLRALAQTIAAPETGSTTESAVRSWAIDAEAARDAVARVDEARLTALHDLLTDTGIGNPEMARIIYAAGIGMDLLGQTGKGDNRGSMGSLVDLVLALR</sequence>
<evidence type="ECO:0000259" key="2">
    <source>
        <dbReference type="Pfam" id="PF00440"/>
    </source>
</evidence>
<proteinExistence type="predicted"/>
<dbReference type="Proteomes" id="UP000051401">
    <property type="component" value="Unassembled WGS sequence"/>
</dbReference>
<evidence type="ECO:0000313" key="3">
    <source>
        <dbReference type="EMBL" id="KRS15180.1"/>
    </source>
</evidence>